<feature type="region of interest" description="Disordered" evidence="1">
    <location>
        <begin position="184"/>
        <end position="235"/>
    </location>
</feature>
<evidence type="ECO:0000313" key="2">
    <source>
        <dbReference type="EMBL" id="GER53800.1"/>
    </source>
</evidence>
<feature type="compositionally biased region" description="Polar residues" evidence="1">
    <location>
        <begin position="110"/>
        <end position="119"/>
    </location>
</feature>
<gene>
    <name evidence="2" type="ORF">STAS_31348</name>
</gene>
<protein>
    <submittedName>
        <fullName evidence="2">Plant intracellular ras group-related LRR 3</fullName>
    </submittedName>
</protein>
<dbReference type="AlphaFoldDB" id="A0A5A7R920"/>
<reference evidence="3" key="1">
    <citation type="journal article" date="2019" name="Curr. Biol.">
        <title>Genome Sequence of Striga asiatica Provides Insight into the Evolution of Plant Parasitism.</title>
        <authorList>
            <person name="Yoshida S."/>
            <person name="Kim S."/>
            <person name="Wafula E.K."/>
            <person name="Tanskanen J."/>
            <person name="Kim Y.M."/>
            <person name="Honaas L."/>
            <person name="Yang Z."/>
            <person name="Spallek T."/>
            <person name="Conn C.E."/>
            <person name="Ichihashi Y."/>
            <person name="Cheong K."/>
            <person name="Cui S."/>
            <person name="Der J.P."/>
            <person name="Gundlach H."/>
            <person name="Jiao Y."/>
            <person name="Hori C."/>
            <person name="Ishida J.K."/>
            <person name="Kasahara H."/>
            <person name="Kiba T."/>
            <person name="Kim M.S."/>
            <person name="Koo N."/>
            <person name="Laohavisit A."/>
            <person name="Lee Y.H."/>
            <person name="Lumba S."/>
            <person name="McCourt P."/>
            <person name="Mortimer J.C."/>
            <person name="Mutuku J.M."/>
            <person name="Nomura T."/>
            <person name="Sasaki-Sekimoto Y."/>
            <person name="Seto Y."/>
            <person name="Wang Y."/>
            <person name="Wakatake T."/>
            <person name="Sakakibara H."/>
            <person name="Demura T."/>
            <person name="Yamaguchi S."/>
            <person name="Yoneyama K."/>
            <person name="Manabe R.I."/>
            <person name="Nelson D.C."/>
            <person name="Schulman A.H."/>
            <person name="Timko M.P."/>
            <person name="dePamphilis C.W."/>
            <person name="Choi D."/>
            <person name="Shirasu K."/>
        </authorList>
    </citation>
    <scope>NUCLEOTIDE SEQUENCE [LARGE SCALE GENOMIC DNA]</scope>
    <source>
        <strain evidence="3">cv. UVA1</strain>
    </source>
</reference>
<keyword evidence="3" id="KW-1185">Reference proteome</keyword>
<feature type="compositionally biased region" description="Pro residues" evidence="1">
    <location>
        <begin position="195"/>
        <end position="205"/>
    </location>
</feature>
<proteinExistence type="predicted"/>
<name>A0A5A7R920_STRAF</name>
<sequence>MPSVNHSLQNGVTKENPQLLLEGDKIPTLHVAIQSISGPSHPISVGPNPHATLQAATQTTAHLNIIARSLGLPVISQIPPQPTYQSSPQETLTSQPISAPQPEIQPLLPDNTQAQQPATTHLPPQPVTRRYISTCRRRTAVADEKPPERVQTIVRRQPNYHSPPTISFAQSVAHRYPIHTQIAPPSLRLPRSSPTFPPALRPEPPSITHNHRPHPVLTEDASTPPRRNRDGLSPATMIRRFRRSMWRIASNSLWIEAATMTEKVTMWQRAAVARGSVDIG</sequence>
<evidence type="ECO:0000313" key="3">
    <source>
        <dbReference type="Proteomes" id="UP000325081"/>
    </source>
</evidence>
<accession>A0A5A7R920</accession>
<feature type="region of interest" description="Disordered" evidence="1">
    <location>
        <begin position="78"/>
        <end position="128"/>
    </location>
</feature>
<feature type="compositionally biased region" description="Polar residues" evidence="1">
    <location>
        <begin position="83"/>
        <end position="98"/>
    </location>
</feature>
<feature type="compositionally biased region" description="Low complexity" evidence="1">
    <location>
        <begin position="184"/>
        <end position="194"/>
    </location>
</feature>
<organism evidence="2 3">
    <name type="scientific">Striga asiatica</name>
    <name type="common">Asiatic witchweed</name>
    <name type="synonym">Buchnera asiatica</name>
    <dbReference type="NCBI Taxonomy" id="4170"/>
    <lineage>
        <taxon>Eukaryota</taxon>
        <taxon>Viridiplantae</taxon>
        <taxon>Streptophyta</taxon>
        <taxon>Embryophyta</taxon>
        <taxon>Tracheophyta</taxon>
        <taxon>Spermatophyta</taxon>
        <taxon>Magnoliopsida</taxon>
        <taxon>eudicotyledons</taxon>
        <taxon>Gunneridae</taxon>
        <taxon>Pentapetalae</taxon>
        <taxon>asterids</taxon>
        <taxon>lamiids</taxon>
        <taxon>Lamiales</taxon>
        <taxon>Orobanchaceae</taxon>
        <taxon>Buchnereae</taxon>
        <taxon>Striga</taxon>
    </lineage>
</organism>
<dbReference type="Proteomes" id="UP000325081">
    <property type="component" value="Unassembled WGS sequence"/>
</dbReference>
<evidence type="ECO:0000256" key="1">
    <source>
        <dbReference type="SAM" id="MobiDB-lite"/>
    </source>
</evidence>
<comment type="caution">
    <text evidence="2">The sequence shown here is derived from an EMBL/GenBank/DDBJ whole genome shotgun (WGS) entry which is preliminary data.</text>
</comment>
<dbReference type="EMBL" id="BKCP01010737">
    <property type="protein sequence ID" value="GER53800.1"/>
    <property type="molecule type" value="Genomic_DNA"/>
</dbReference>